<gene>
    <name evidence="3" type="ORF">HGRIS_001371</name>
</gene>
<protein>
    <recommendedName>
        <fullName evidence="2">Fungal-type protein kinase domain-containing protein</fullName>
    </recommendedName>
</protein>
<name>A0ABR3JQH5_9AGAR</name>
<accession>A0ABR3JQH5</accession>
<dbReference type="SUPFAM" id="SSF56112">
    <property type="entry name" value="Protein kinase-like (PK-like)"/>
    <property type="match status" value="1"/>
</dbReference>
<dbReference type="InterPro" id="IPR008266">
    <property type="entry name" value="Tyr_kinase_AS"/>
</dbReference>
<dbReference type="Gene3D" id="1.10.510.10">
    <property type="entry name" value="Transferase(Phosphotransferase) domain 1"/>
    <property type="match status" value="1"/>
</dbReference>
<feature type="domain" description="Fungal-type protein kinase" evidence="2">
    <location>
        <begin position="131"/>
        <end position="377"/>
    </location>
</feature>
<evidence type="ECO:0000259" key="2">
    <source>
        <dbReference type="Pfam" id="PF17667"/>
    </source>
</evidence>
<dbReference type="InterPro" id="IPR040976">
    <property type="entry name" value="Pkinase_fungal"/>
</dbReference>
<evidence type="ECO:0000313" key="4">
    <source>
        <dbReference type="Proteomes" id="UP001556367"/>
    </source>
</evidence>
<dbReference type="InterPro" id="IPR011009">
    <property type="entry name" value="Kinase-like_dom_sf"/>
</dbReference>
<proteinExistence type="predicted"/>
<keyword evidence="1" id="KW-0732">Signal</keyword>
<evidence type="ECO:0000256" key="1">
    <source>
        <dbReference type="SAM" id="SignalP"/>
    </source>
</evidence>
<dbReference type="PANTHER" id="PTHR38248">
    <property type="entry name" value="FUNK1 6"/>
    <property type="match status" value="1"/>
</dbReference>
<comment type="caution">
    <text evidence="3">The sequence shown here is derived from an EMBL/GenBank/DDBJ whole genome shotgun (WGS) entry which is preliminary data.</text>
</comment>
<feature type="domain" description="Fungal-type protein kinase" evidence="2">
    <location>
        <begin position="5"/>
        <end position="103"/>
    </location>
</feature>
<dbReference type="Pfam" id="PF17667">
    <property type="entry name" value="Pkinase_fungal"/>
    <property type="match status" value="2"/>
</dbReference>
<dbReference type="Proteomes" id="UP001556367">
    <property type="component" value="Unassembled WGS sequence"/>
</dbReference>
<feature type="chain" id="PRO_5047326878" description="Fungal-type protein kinase domain-containing protein" evidence="1">
    <location>
        <begin position="24"/>
        <end position="505"/>
    </location>
</feature>
<dbReference type="PANTHER" id="PTHR38248:SF2">
    <property type="entry name" value="FUNK1 11"/>
    <property type="match status" value="1"/>
</dbReference>
<dbReference type="PROSITE" id="PS00109">
    <property type="entry name" value="PROTEIN_KINASE_TYR"/>
    <property type="match status" value="1"/>
</dbReference>
<evidence type="ECO:0000313" key="3">
    <source>
        <dbReference type="EMBL" id="KAL0957587.1"/>
    </source>
</evidence>
<organism evidence="3 4">
    <name type="scientific">Hohenbuehelia grisea</name>
    <dbReference type="NCBI Taxonomy" id="104357"/>
    <lineage>
        <taxon>Eukaryota</taxon>
        <taxon>Fungi</taxon>
        <taxon>Dikarya</taxon>
        <taxon>Basidiomycota</taxon>
        <taxon>Agaricomycotina</taxon>
        <taxon>Agaricomycetes</taxon>
        <taxon>Agaricomycetidae</taxon>
        <taxon>Agaricales</taxon>
        <taxon>Pleurotineae</taxon>
        <taxon>Pleurotaceae</taxon>
        <taxon>Hohenbuehelia</taxon>
    </lineage>
</organism>
<dbReference type="EMBL" id="JASNQZ010000005">
    <property type="protein sequence ID" value="KAL0957587.1"/>
    <property type="molecule type" value="Genomic_DNA"/>
</dbReference>
<keyword evidence="4" id="KW-1185">Reference proteome</keyword>
<sequence length="505" mass="56351">MSSRPFQLFSVALVICGSKFVVAIFDRDGVTVSTDYDMWQDTAMFARVVLQITFRLSPVQLGADPSVQELEANSTLYDQIRKKSKALHVSLKSIMFPSYRIHCPRQVRPRPATPFSTTNEVPWVTDQWVTIGPPIWCSLSLCGRATNVWRVVRMEDGRIPYIDHVCILKNAWRRSDRDSESAIYQSIKTPPAGVAKFLQGGDVIAPGSANVIRVDLLRAPQLSDQPTLILHRLVLETAGRALWESNSYLEIVKGVRAALIGHQDLFNQNILHRDISPGNILLSVEPSPIPGEEGFLTDLEFARISTIITQDTQESSRRDGTNVHSTHTKWRDAQRGAVMTGTIHFMAIQLVEAMDNGKAIKHEVHHDVESIIWVLAYAIARRLINVNSKAEDDEIKNKISMFFAAAWGGGSLNAIVTAKQALKPLQPPELICPLLPSPILLAFDQLYILMHQQMIRDAQIRQMKRDKLDPPSLPVQGGPLTHKVILGILDECVENFGSLDDVGPK</sequence>
<reference evidence="4" key="1">
    <citation type="submission" date="2024-06" db="EMBL/GenBank/DDBJ databases">
        <title>Multi-omics analyses provide insights into the biosynthesis of the anticancer antibiotic pleurotin in Hohenbuehelia grisea.</title>
        <authorList>
            <person name="Weaver J.A."/>
            <person name="Alberti F."/>
        </authorList>
    </citation>
    <scope>NUCLEOTIDE SEQUENCE [LARGE SCALE GENOMIC DNA]</scope>
    <source>
        <strain evidence="4">T-177</strain>
    </source>
</reference>
<feature type="signal peptide" evidence="1">
    <location>
        <begin position="1"/>
        <end position="23"/>
    </location>
</feature>